<dbReference type="EMBL" id="QGMZ01000029">
    <property type="protein sequence ID" value="PWR71848.1"/>
    <property type="molecule type" value="Genomic_DNA"/>
</dbReference>
<dbReference type="InterPro" id="IPR050769">
    <property type="entry name" value="NAT_camello-type"/>
</dbReference>
<name>A0A2V2N5R8_9EURY</name>
<dbReference type="Pfam" id="PF00583">
    <property type="entry name" value="Acetyltransf_1"/>
    <property type="match status" value="1"/>
</dbReference>
<evidence type="ECO:0000313" key="4">
    <source>
        <dbReference type="Proteomes" id="UP000245934"/>
    </source>
</evidence>
<dbReference type="Proteomes" id="UP000245934">
    <property type="component" value="Unassembled WGS sequence"/>
</dbReference>
<keyword evidence="4" id="KW-1185">Reference proteome</keyword>
<protein>
    <submittedName>
        <fullName evidence="3">GNAT family N-acetyltransferase</fullName>
    </submittedName>
</protein>
<dbReference type="PANTHER" id="PTHR13947">
    <property type="entry name" value="GNAT FAMILY N-ACETYLTRANSFERASE"/>
    <property type="match status" value="1"/>
</dbReference>
<dbReference type="GeneID" id="97610678"/>
<evidence type="ECO:0000256" key="1">
    <source>
        <dbReference type="ARBA" id="ARBA00022679"/>
    </source>
</evidence>
<dbReference type="InterPro" id="IPR016181">
    <property type="entry name" value="Acyl_CoA_acyltransferase"/>
</dbReference>
<dbReference type="RefSeq" id="WP_109941618.1">
    <property type="nucleotide sequence ID" value="NZ_CP176366.1"/>
</dbReference>
<proteinExistence type="predicted"/>
<dbReference type="Gene3D" id="3.40.630.30">
    <property type="match status" value="1"/>
</dbReference>
<comment type="caution">
    <text evidence="3">The sequence shown here is derived from an EMBL/GenBank/DDBJ whole genome shotgun (WGS) entry which is preliminary data.</text>
</comment>
<dbReference type="InterPro" id="IPR000182">
    <property type="entry name" value="GNAT_dom"/>
</dbReference>
<feature type="domain" description="N-acetyltransferase" evidence="2">
    <location>
        <begin position="2"/>
        <end position="142"/>
    </location>
</feature>
<dbReference type="CDD" id="cd04301">
    <property type="entry name" value="NAT_SF"/>
    <property type="match status" value="1"/>
</dbReference>
<dbReference type="PANTHER" id="PTHR13947:SF37">
    <property type="entry name" value="LD18367P"/>
    <property type="match status" value="1"/>
</dbReference>
<evidence type="ECO:0000313" key="3">
    <source>
        <dbReference type="EMBL" id="PWR71848.1"/>
    </source>
</evidence>
<reference evidence="3 4" key="1">
    <citation type="submission" date="2018-05" db="EMBL/GenBank/DDBJ databases">
        <title>Draft genome of Methanospirillum stamsii Pt1.</title>
        <authorList>
            <person name="Dueholm M.S."/>
            <person name="Nielsen P.H."/>
            <person name="Bakmann L.F."/>
            <person name="Otzen D.E."/>
        </authorList>
    </citation>
    <scope>NUCLEOTIDE SEQUENCE [LARGE SCALE GENOMIC DNA]</scope>
    <source>
        <strain evidence="3 4">Pt1</strain>
    </source>
</reference>
<dbReference type="OrthoDB" id="110201at2157"/>
<gene>
    <name evidence="3" type="ORF">DLD82_13295</name>
</gene>
<dbReference type="GO" id="GO:0008080">
    <property type="term" value="F:N-acetyltransferase activity"/>
    <property type="evidence" value="ECO:0007669"/>
    <property type="project" value="InterPro"/>
</dbReference>
<dbReference type="SUPFAM" id="SSF55729">
    <property type="entry name" value="Acyl-CoA N-acyltransferases (Nat)"/>
    <property type="match status" value="1"/>
</dbReference>
<dbReference type="PROSITE" id="PS51186">
    <property type="entry name" value="GNAT"/>
    <property type="match status" value="1"/>
</dbReference>
<accession>A0A2V2N5R8</accession>
<evidence type="ECO:0000259" key="2">
    <source>
        <dbReference type="PROSITE" id="PS51186"/>
    </source>
</evidence>
<organism evidence="3 4">
    <name type="scientific">Methanospirillum stamsii</name>
    <dbReference type="NCBI Taxonomy" id="1277351"/>
    <lineage>
        <taxon>Archaea</taxon>
        <taxon>Methanobacteriati</taxon>
        <taxon>Methanobacteriota</taxon>
        <taxon>Stenosarchaea group</taxon>
        <taxon>Methanomicrobia</taxon>
        <taxon>Methanomicrobiales</taxon>
        <taxon>Methanospirillaceae</taxon>
        <taxon>Methanospirillum</taxon>
    </lineage>
</organism>
<keyword evidence="1 3" id="KW-0808">Transferase</keyword>
<dbReference type="AlphaFoldDB" id="A0A2V2N5R8"/>
<sequence length="156" mass="18032">MINQKDLKIRILKPGENIPYSLLLLADETREGINAYIHDSTIFVVEHQDEMIAVCATVMKDEEGMEIINIAVREDYQNNGIGYWLLLEIIKKAREQGLSELIIGTADCAEKQLYLYQKAGFRFSRVIKDFYIRKYPMPIFENGIQLKDMVILSITL</sequence>